<keyword evidence="3" id="KW-0560">Oxidoreductase</keyword>
<name>A0A4R1BI33_9ACTN</name>
<evidence type="ECO:0000256" key="2">
    <source>
        <dbReference type="ARBA" id="ARBA00022643"/>
    </source>
</evidence>
<dbReference type="RefSeq" id="WP_132691233.1">
    <property type="nucleotide sequence ID" value="NZ_SKBU01000015.1"/>
</dbReference>
<comment type="caution">
    <text evidence="6">The sequence shown here is derived from an EMBL/GenBank/DDBJ whole genome shotgun (WGS) entry which is preliminary data.</text>
</comment>
<feature type="domain" description="Luciferase-like" evidence="5">
    <location>
        <begin position="4"/>
        <end position="260"/>
    </location>
</feature>
<dbReference type="InterPro" id="IPR036661">
    <property type="entry name" value="Luciferase-like_sf"/>
</dbReference>
<dbReference type="InterPro" id="IPR050172">
    <property type="entry name" value="SsuD_RutA_monooxygenase"/>
</dbReference>
<dbReference type="EMBL" id="SKBU01000015">
    <property type="protein sequence ID" value="TCJ16919.1"/>
    <property type="molecule type" value="Genomic_DNA"/>
</dbReference>
<dbReference type="OrthoDB" id="4029802at2"/>
<dbReference type="AlphaFoldDB" id="A0A4R1BI33"/>
<dbReference type="GO" id="GO:0046306">
    <property type="term" value="P:alkanesulfonate catabolic process"/>
    <property type="evidence" value="ECO:0007669"/>
    <property type="project" value="TreeGrafter"/>
</dbReference>
<keyword evidence="2" id="KW-0288">FMN</keyword>
<keyword evidence="1" id="KW-0285">Flavoprotein</keyword>
<accession>A0A4R1BI33</accession>
<dbReference type="SUPFAM" id="SSF51679">
    <property type="entry name" value="Bacterial luciferase-like"/>
    <property type="match status" value="1"/>
</dbReference>
<protein>
    <submittedName>
        <fullName evidence="6">TIGR03560 family F420-dependent LLM class oxidoreductase</fullName>
    </submittedName>
</protein>
<dbReference type="PANTHER" id="PTHR42847:SF8">
    <property type="entry name" value="CONSERVED PROTEIN"/>
    <property type="match status" value="1"/>
</dbReference>
<dbReference type="InterPro" id="IPR019952">
    <property type="entry name" value="F420_OxRdatse_Rv1855c_pred"/>
</dbReference>
<evidence type="ECO:0000313" key="6">
    <source>
        <dbReference type="EMBL" id="TCJ16919.1"/>
    </source>
</evidence>
<dbReference type="GO" id="GO:0008726">
    <property type="term" value="F:alkanesulfonate monooxygenase activity"/>
    <property type="evidence" value="ECO:0007669"/>
    <property type="project" value="TreeGrafter"/>
</dbReference>
<keyword evidence="4" id="KW-0503">Monooxygenase</keyword>
<evidence type="ECO:0000256" key="3">
    <source>
        <dbReference type="ARBA" id="ARBA00023002"/>
    </source>
</evidence>
<evidence type="ECO:0000259" key="5">
    <source>
        <dbReference type="Pfam" id="PF00296"/>
    </source>
</evidence>
<sequence length="321" mass="36881">MAVKFGVFVPQGWRLDLVEIEDPAEQYEAMTRVARVAEETGAYDSIWVYDHFHTVPTPEKETTFECWTITAGLVRDTERVKVGQMVTCNGYRNPALLAKMASTADVMSHGRLLFGLGAGWYEHEWRAYGYGFPPVPERMRAFREACEIIHRMWTEDDVVFDGEFYKIDRPINEPKGVQKPHPPFWIGGSGERVTLKLVAQWGDACNVFGDPDTLRHKFGVLRRHCESVGRDYGEITRSTSVNVHLIDPGEDPERATREARGKRSFEEYADMFMIGTPEQICERLQPRVEAGVQYFIVYLPRVAYDQEMVRRFAKEVVPNFA</sequence>
<keyword evidence="7" id="KW-1185">Reference proteome</keyword>
<evidence type="ECO:0000256" key="4">
    <source>
        <dbReference type="ARBA" id="ARBA00023033"/>
    </source>
</evidence>
<gene>
    <name evidence="6" type="ORF">E0L93_09500</name>
</gene>
<dbReference type="Proteomes" id="UP000295244">
    <property type="component" value="Unassembled WGS sequence"/>
</dbReference>
<dbReference type="Gene3D" id="3.20.20.30">
    <property type="entry name" value="Luciferase-like domain"/>
    <property type="match status" value="1"/>
</dbReference>
<dbReference type="InterPro" id="IPR011251">
    <property type="entry name" value="Luciferase-like_dom"/>
</dbReference>
<dbReference type="PANTHER" id="PTHR42847">
    <property type="entry name" value="ALKANESULFONATE MONOOXYGENASE"/>
    <property type="match status" value="1"/>
</dbReference>
<evidence type="ECO:0000256" key="1">
    <source>
        <dbReference type="ARBA" id="ARBA00022630"/>
    </source>
</evidence>
<organism evidence="6 7">
    <name type="scientific">Rubrobacter taiwanensis</name>
    <dbReference type="NCBI Taxonomy" id="185139"/>
    <lineage>
        <taxon>Bacteria</taxon>
        <taxon>Bacillati</taxon>
        <taxon>Actinomycetota</taxon>
        <taxon>Rubrobacteria</taxon>
        <taxon>Rubrobacterales</taxon>
        <taxon>Rubrobacteraceae</taxon>
        <taxon>Rubrobacter</taxon>
    </lineage>
</organism>
<reference evidence="6 7" key="1">
    <citation type="submission" date="2019-03" db="EMBL/GenBank/DDBJ databases">
        <title>Whole genome sequence of a novel Rubrobacter taiwanensis strain, isolated from Yellowstone National Park.</title>
        <authorList>
            <person name="Freed S."/>
            <person name="Ramaley R.F."/>
            <person name="Kyndt J.A."/>
        </authorList>
    </citation>
    <scope>NUCLEOTIDE SEQUENCE [LARGE SCALE GENOMIC DNA]</scope>
    <source>
        <strain evidence="6 7">Yellowstone</strain>
    </source>
</reference>
<evidence type="ECO:0000313" key="7">
    <source>
        <dbReference type="Proteomes" id="UP000295244"/>
    </source>
</evidence>
<dbReference type="NCBIfam" id="TIGR03560">
    <property type="entry name" value="F420_Rv1855c"/>
    <property type="match status" value="1"/>
</dbReference>
<proteinExistence type="predicted"/>
<dbReference type="Pfam" id="PF00296">
    <property type="entry name" value="Bac_luciferase"/>
    <property type="match status" value="1"/>
</dbReference>